<dbReference type="RefSeq" id="WP_101621144.1">
    <property type="nucleotide sequence ID" value="NZ_FXZE01000016.1"/>
</dbReference>
<keyword evidence="4" id="KW-1185">Reference proteome</keyword>
<evidence type="ECO:0008006" key="5">
    <source>
        <dbReference type="Google" id="ProtNLM"/>
    </source>
</evidence>
<proteinExistence type="predicted"/>
<keyword evidence="2" id="KW-0812">Transmembrane</keyword>
<protein>
    <recommendedName>
        <fullName evidence="5">TPM domain-containing protein</fullName>
    </recommendedName>
</protein>
<gene>
    <name evidence="3" type="ORF">BANT10_02955</name>
</gene>
<dbReference type="Proteomes" id="UP000234342">
    <property type="component" value="Unassembled WGS sequence"/>
</dbReference>
<evidence type="ECO:0000313" key="4">
    <source>
        <dbReference type="Proteomes" id="UP000234342"/>
    </source>
</evidence>
<feature type="transmembrane region" description="Helical" evidence="2">
    <location>
        <begin position="219"/>
        <end position="244"/>
    </location>
</feature>
<evidence type="ECO:0000256" key="1">
    <source>
        <dbReference type="SAM" id="MobiDB-lite"/>
    </source>
</evidence>
<organism evidence="3 4">
    <name type="scientific">Brevibacterium antiquum</name>
    <dbReference type="NCBI Taxonomy" id="234835"/>
    <lineage>
        <taxon>Bacteria</taxon>
        <taxon>Bacillati</taxon>
        <taxon>Actinomycetota</taxon>
        <taxon>Actinomycetes</taxon>
        <taxon>Micrococcales</taxon>
        <taxon>Brevibacteriaceae</taxon>
        <taxon>Brevibacterium</taxon>
    </lineage>
</organism>
<evidence type="ECO:0000313" key="3">
    <source>
        <dbReference type="EMBL" id="SMX97861.1"/>
    </source>
</evidence>
<accession>A0A2H1KDL0</accession>
<dbReference type="AlphaFoldDB" id="A0A2H1KDL0"/>
<keyword evidence="2" id="KW-1133">Transmembrane helix</keyword>
<feature type="compositionally biased region" description="Basic and acidic residues" evidence="1">
    <location>
        <begin position="157"/>
        <end position="169"/>
    </location>
</feature>
<keyword evidence="2" id="KW-0472">Membrane</keyword>
<reference evidence="4" key="1">
    <citation type="submission" date="2017-03" db="EMBL/GenBank/DDBJ databases">
        <authorList>
            <person name="Monnet C."/>
        </authorList>
    </citation>
    <scope>NUCLEOTIDE SEQUENCE [LARGE SCALE GENOMIC DNA]</scope>
    <source>
        <strain evidence="4">P10</strain>
    </source>
</reference>
<sequence>MNTWVRTIIAVIIFGAVAAGSTSVSIWRFNEAKQERIAVEESDEITVDSVYDDRIRSGLDPNYDPATYQDLAKDLESDPIHVDDYLAFDVDDEGLEAIRGELEGLDVPIYVAFINHTQLDDTDANLDLKAARIAHELDSDGATVLVVSPFGQSIGSKEVERDIRQRPEPGPDDTLTTTGLAWVQALKNAQPQKLEAAEPLVAEDNSDDSHELSYSPVSAISGAIFGLVVGGVIALIGVAGWGYWRREREGLTSGANIRSVNHRNRRK</sequence>
<name>A0A2H1KDL0_9MICO</name>
<feature type="region of interest" description="Disordered" evidence="1">
    <location>
        <begin position="157"/>
        <end position="176"/>
    </location>
</feature>
<evidence type="ECO:0000256" key="2">
    <source>
        <dbReference type="SAM" id="Phobius"/>
    </source>
</evidence>
<dbReference type="EMBL" id="FXZE01000016">
    <property type="protein sequence ID" value="SMX97861.1"/>
    <property type="molecule type" value="Genomic_DNA"/>
</dbReference>